<accession>A0A165GNY3</accession>
<dbReference type="InParanoid" id="A0A165GNY3"/>
<dbReference type="AlphaFoldDB" id="A0A165GNY3"/>
<dbReference type="OrthoDB" id="2130169at2759"/>
<evidence type="ECO:0000313" key="2">
    <source>
        <dbReference type="EMBL" id="KZF22419.1"/>
    </source>
</evidence>
<dbReference type="PANTHER" id="PTHR48079:SF8">
    <property type="entry name" value="NAD(P)-BINDING DOMAIN-CONTAINING PROTEIN"/>
    <property type="match status" value="1"/>
</dbReference>
<dbReference type="Proteomes" id="UP000076632">
    <property type="component" value="Unassembled WGS sequence"/>
</dbReference>
<dbReference type="Gene3D" id="3.40.50.720">
    <property type="entry name" value="NAD(P)-binding Rossmann-like Domain"/>
    <property type="match status" value="1"/>
</dbReference>
<dbReference type="SUPFAM" id="SSF51735">
    <property type="entry name" value="NAD(P)-binding Rossmann-fold domains"/>
    <property type="match status" value="1"/>
</dbReference>
<dbReference type="GO" id="GO:0004029">
    <property type="term" value="F:aldehyde dehydrogenase (NAD+) activity"/>
    <property type="evidence" value="ECO:0007669"/>
    <property type="project" value="TreeGrafter"/>
</dbReference>
<sequence length="340" mass="36695">MARIFLTGATGLIGGDLLFALSKAHPEYHVSALVRDATKGQKLVQEYPNARPVIGDLDSADVLRSEAAQADVTIQVAVSSHINAAKAIAQGIQSREKPGYFIQISGASALAAAEIKSKIFGEATEEVYDDFEGVDKVLNVIQGNPNRVVDNFVLGLNKTISNARTALIFGPIIYGQGRGPFNQRSIQVPETARVTLQQGYGFQINKGLNRWHTVNVRDLSNLFVLLIENALAGQPDEKIWNQGGIYFPGNGEIAFGEISRRVAQSAHEQGFIKTVDVESVDPAKADSLVGHASIVLGTNARAESLRANELLGWKPVERSLVEDIPETVKSEAERLGTAKL</sequence>
<evidence type="ECO:0000259" key="1">
    <source>
        <dbReference type="Pfam" id="PF05368"/>
    </source>
</evidence>
<proteinExistence type="predicted"/>
<name>A0A165GNY3_XYLHT</name>
<reference evidence="2 3" key="1">
    <citation type="journal article" date="2016" name="Fungal Biol.">
        <title>The genome of Xylona heveae provides a window into fungal endophytism.</title>
        <authorList>
            <person name="Gazis R."/>
            <person name="Kuo A."/>
            <person name="Riley R."/>
            <person name="LaButti K."/>
            <person name="Lipzen A."/>
            <person name="Lin J."/>
            <person name="Amirebrahimi M."/>
            <person name="Hesse C.N."/>
            <person name="Spatafora J.W."/>
            <person name="Henrissat B."/>
            <person name="Hainaut M."/>
            <person name="Grigoriev I.V."/>
            <person name="Hibbett D.S."/>
        </authorList>
    </citation>
    <scope>NUCLEOTIDE SEQUENCE [LARGE SCALE GENOMIC DNA]</scope>
    <source>
        <strain evidence="2 3">TC161</strain>
    </source>
</reference>
<dbReference type="InterPro" id="IPR008030">
    <property type="entry name" value="NmrA-like"/>
</dbReference>
<dbReference type="RefSeq" id="XP_018187974.1">
    <property type="nucleotide sequence ID" value="XM_018336128.1"/>
</dbReference>
<dbReference type="InterPro" id="IPR036291">
    <property type="entry name" value="NAD(P)-bd_dom_sf"/>
</dbReference>
<dbReference type="GeneID" id="28901265"/>
<gene>
    <name evidence="2" type="ORF">L228DRAFT_283568</name>
</gene>
<organism evidence="2 3">
    <name type="scientific">Xylona heveae (strain CBS 132557 / TC161)</name>
    <dbReference type="NCBI Taxonomy" id="1328760"/>
    <lineage>
        <taxon>Eukaryota</taxon>
        <taxon>Fungi</taxon>
        <taxon>Dikarya</taxon>
        <taxon>Ascomycota</taxon>
        <taxon>Pezizomycotina</taxon>
        <taxon>Xylonomycetes</taxon>
        <taxon>Xylonales</taxon>
        <taxon>Xylonaceae</taxon>
        <taxon>Xylona</taxon>
    </lineage>
</organism>
<dbReference type="EMBL" id="KV407459">
    <property type="protein sequence ID" value="KZF22419.1"/>
    <property type="molecule type" value="Genomic_DNA"/>
</dbReference>
<dbReference type="InterPro" id="IPR051783">
    <property type="entry name" value="NAD(P)-dependent_oxidoreduct"/>
</dbReference>
<protein>
    <submittedName>
        <fullName evidence="2">NAD(P)-binding protein</fullName>
    </submittedName>
</protein>
<dbReference type="OMA" id="ATPSPIW"/>
<dbReference type="PANTHER" id="PTHR48079">
    <property type="entry name" value="PROTEIN YEEZ"/>
    <property type="match status" value="1"/>
</dbReference>
<feature type="domain" description="NmrA-like" evidence="1">
    <location>
        <begin position="3"/>
        <end position="92"/>
    </location>
</feature>
<dbReference type="GO" id="GO:0005737">
    <property type="term" value="C:cytoplasm"/>
    <property type="evidence" value="ECO:0007669"/>
    <property type="project" value="TreeGrafter"/>
</dbReference>
<dbReference type="Pfam" id="PF05368">
    <property type="entry name" value="NmrA"/>
    <property type="match status" value="1"/>
</dbReference>
<keyword evidence="3" id="KW-1185">Reference proteome</keyword>
<evidence type="ECO:0000313" key="3">
    <source>
        <dbReference type="Proteomes" id="UP000076632"/>
    </source>
</evidence>
<dbReference type="STRING" id="1328760.A0A165GNY3"/>